<dbReference type="EMBL" id="LAKD02000011">
    <property type="protein sequence ID" value="OPF82656.1"/>
    <property type="molecule type" value="Genomic_DNA"/>
</dbReference>
<evidence type="ECO:0000313" key="1">
    <source>
        <dbReference type="EMBL" id="OPF82656.1"/>
    </source>
</evidence>
<evidence type="ECO:0000313" key="2">
    <source>
        <dbReference type="Proteomes" id="UP000033615"/>
    </source>
</evidence>
<protein>
    <recommendedName>
        <fullName evidence="3">Resolvase/invertase-type recombinase catalytic domain-containing protein</fullName>
    </recommendedName>
</protein>
<proteinExistence type="predicted"/>
<organism evidence="1 2">
    <name type="scientific">Streptomyces antioxidans</name>
    <dbReference type="NCBI Taxonomy" id="1507734"/>
    <lineage>
        <taxon>Bacteria</taxon>
        <taxon>Bacillati</taxon>
        <taxon>Actinomycetota</taxon>
        <taxon>Actinomycetes</taxon>
        <taxon>Kitasatosporales</taxon>
        <taxon>Streptomycetaceae</taxon>
        <taxon>Streptomyces</taxon>
    </lineage>
</organism>
<dbReference type="OrthoDB" id="4263460at2"/>
<gene>
    <name evidence="1" type="ORF">VT50_0206405</name>
</gene>
<dbReference type="AlphaFoldDB" id="A0A1V4DA62"/>
<keyword evidence="2" id="KW-1185">Reference proteome</keyword>
<evidence type="ECO:0008006" key="3">
    <source>
        <dbReference type="Google" id="ProtNLM"/>
    </source>
</evidence>
<accession>A0A1V4DA62</accession>
<name>A0A1V4DA62_9ACTN</name>
<comment type="caution">
    <text evidence="1">The sequence shown here is derived from an EMBL/GenBank/DDBJ whole genome shotgun (WGS) entry which is preliminary data.</text>
</comment>
<sequence length="141" mass="15642">MSGRTENGAARAAYLVFGAREVDEPEVDGPGAEGGSAYCQFEKDWDAQLERCGRLAAERGYRLSGGCVMSVAQPTLPRLLQWAEDPGADVVLVASDRVLERFRKTWPDWDRVVERLAESGARVEAVPYVEPAYRGEELPRR</sequence>
<dbReference type="RefSeq" id="WP_046090982.1">
    <property type="nucleotide sequence ID" value="NZ_LAKD02000011.1"/>
</dbReference>
<dbReference type="Proteomes" id="UP000033615">
    <property type="component" value="Unassembled WGS sequence"/>
</dbReference>
<reference evidence="1" key="1">
    <citation type="submission" date="2016-12" db="EMBL/GenBank/DDBJ databases">
        <title>Genome sequence of Streptomyces antioxidans MUSC 164.</title>
        <authorList>
            <person name="Lee L.-H."/>
            <person name="Ser H.-L."/>
        </authorList>
    </citation>
    <scope>NUCLEOTIDE SEQUENCE [LARGE SCALE GENOMIC DNA]</scope>
    <source>
        <strain evidence="1">MUSC 164</strain>
    </source>
</reference>